<sequence>MLRIQSQCSTIFLHSFDLKRQKSLKLNLIQR</sequence>
<protein>
    <submittedName>
        <fullName evidence="1">Uncharacterized protein</fullName>
    </submittedName>
</protein>
<evidence type="ECO:0000313" key="1">
    <source>
        <dbReference type="EMBL" id="MBX53170.1"/>
    </source>
</evidence>
<reference evidence="1" key="1">
    <citation type="submission" date="2018-02" db="EMBL/GenBank/DDBJ databases">
        <title>Rhizophora mucronata_Transcriptome.</title>
        <authorList>
            <person name="Meera S.P."/>
            <person name="Sreeshan A."/>
            <person name="Augustine A."/>
        </authorList>
    </citation>
    <scope>NUCLEOTIDE SEQUENCE</scope>
    <source>
        <tissue evidence="1">Leaf</tissue>
    </source>
</reference>
<dbReference type="AlphaFoldDB" id="A0A2P2PEM8"/>
<dbReference type="EMBL" id="GGEC01072686">
    <property type="protein sequence ID" value="MBX53170.1"/>
    <property type="molecule type" value="Transcribed_RNA"/>
</dbReference>
<name>A0A2P2PEM8_RHIMU</name>
<proteinExistence type="predicted"/>
<accession>A0A2P2PEM8</accession>
<organism evidence="1">
    <name type="scientific">Rhizophora mucronata</name>
    <name type="common">Asiatic mangrove</name>
    <dbReference type="NCBI Taxonomy" id="61149"/>
    <lineage>
        <taxon>Eukaryota</taxon>
        <taxon>Viridiplantae</taxon>
        <taxon>Streptophyta</taxon>
        <taxon>Embryophyta</taxon>
        <taxon>Tracheophyta</taxon>
        <taxon>Spermatophyta</taxon>
        <taxon>Magnoliopsida</taxon>
        <taxon>eudicotyledons</taxon>
        <taxon>Gunneridae</taxon>
        <taxon>Pentapetalae</taxon>
        <taxon>rosids</taxon>
        <taxon>fabids</taxon>
        <taxon>Malpighiales</taxon>
        <taxon>Rhizophoraceae</taxon>
        <taxon>Rhizophora</taxon>
    </lineage>
</organism>